<gene>
    <name evidence="1" type="ORF">B296_00036693</name>
</gene>
<sequence length="120" mass="12805">MAALGPSSCLLYRELCHREQGIHPFNGGGCSLVSVGGGGLYSSQPGGGRKRIWGGEVKMRGFWQNVSRPTSIEMEAITGTEDLDRILALSKEHSQAIVIDWFVMNSHSSHCSSVGSARGG</sequence>
<proteinExistence type="predicted"/>
<dbReference type="EMBL" id="AMZH03023239">
    <property type="protein sequence ID" value="RRT36694.1"/>
    <property type="molecule type" value="Genomic_DNA"/>
</dbReference>
<dbReference type="Proteomes" id="UP000287651">
    <property type="component" value="Unassembled WGS sequence"/>
</dbReference>
<evidence type="ECO:0000313" key="1">
    <source>
        <dbReference type="EMBL" id="RRT36694.1"/>
    </source>
</evidence>
<comment type="caution">
    <text evidence="1">The sequence shown here is derived from an EMBL/GenBank/DDBJ whole genome shotgun (WGS) entry which is preliminary data.</text>
</comment>
<evidence type="ECO:0000313" key="2">
    <source>
        <dbReference type="Proteomes" id="UP000287651"/>
    </source>
</evidence>
<dbReference type="AlphaFoldDB" id="A0A426XB59"/>
<name>A0A426XB59_ENSVE</name>
<protein>
    <submittedName>
        <fullName evidence="1">Uncharacterized protein</fullName>
    </submittedName>
</protein>
<reference evidence="1 2" key="1">
    <citation type="journal article" date="2014" name="Agronomy (Basel)">
        <title>A Draft Genome Sequence for Ensete ventricosum, the Drought-Tolerant Tree Against Hunger.</title>
        <authorList>
            <person name="Harrison J."/>
            <person name="Moore K.A."/>
            <person name="Paszkiewicz K."/>
            <person name="Jones T."/>
            <person name="Grant M."/>
            <person name="Ambacheew D."/>
            <person name="Muzemil S."/>
            <person name="Studholme D.J."/>
        </authorList>
    </citation>
    <scope>NUCLEOTIDE SEQUENCE [LARGE SCALE GENOMIC DNA]</scope>
</reference>
<accession>A0A426XB59</accession>
<organism evidence="1 2">
    <name type="scientific">Ensete ventricosum</name>
    <name type="common">Abyssinian banana</name>
    <name type="synonym">Musa ensete</name>
    <dbReference type="NCBI Taxonomy" id="4639"/>
    <lineage>
        <taxon>Eukaryota</taxon>
        <taxon>Viridiplantae</taxon>
        <taxon>Streptophyta</taxon>
        <taxon>Embryophyta</taxon>
        <taxon>Tracheophyta</taxon>
        <taxon>Spermatophyta</taxon>
        <taxon>Magnoliopsida</taxon>
        <taxon>Liliopsida</taxon>
        <taxon>Zingiberales</taxon>
        <taxon>Musaceae</taxon>
        <taxon>Ensete</taxon>
    </lineage>
</organism>